<dbReference type="AlphaFoldDB" id="A0A645CGD3"/>
<comment type="caution">
    <text evidence="1">The sequence shown here is derived from an EMBL/GenBank/DDBJ whole genome shotgun (WGS) entry which is preliminary data.</text>
</comment>
<protein>
    <submittedName>
        <fullName evidence="1">Uncharacterized protein</fullName>
    </submittedName>
</protein>
<evidence type="ECO:0000313" key="1">
    <source>
        <dbReference type="EMBL" id="MPM75975.1"/>
    </source>
</evidence>
<accession>A0A645CGD3</accession>
<organism evidence="1">
    <name type="scientific">bioreactor metagenome</name>
    <dbReference type="NCBI Taxonomy" id="1076179"/>
    <lineage>
        <taxon>unclassified sequences</taxon>
        <taxon>metagenomes</taxon>
        <taxon>ecological metagenomes</taxon>
    </lineage>
</organism>
<proteinExistence type="predicted"/>
<name>A0A645CGD3_9ZZZZ</name>
<reference evidence="1" key="1">
    <citation type="submission" date="2019-08" db="EMBL/GenBank/DDBJ databases">
        <authorList>
            <person name="Kucharzyk K."/>
            <person name="Murdoch R.W."/>
            <person name="Higgins S."/>
            <person name="Loffler F."/>
        </authorList>
    </citation>
    <scope>NUCLEOTIDE SEQUENCE</scope>
</reference>
<gene>
    <name evidence="1" type="ORF">SDC9_122970</name>
</gene>
<sequence>MGIISSHIKHRFLSASGKRDIYLLHSTGLCNQTHPISIRHISKWVLQICFIIRIPNTQSVLPVIIINTLVVLHQICFGVCYFEFSHIRELRETGTIIESYIRLAFFTRFSGNYNHAVGGSGTINSCRGRIFQNTD</sequence>
<dbReference type="EMBL" id="VSSQ01026988">
    <property type="protein sequence ID" value="MPM75975.1"/>
    <property type="molecule type" value="Genomic_DNA"/>
</dbReference>